<dbReference type="InterPro" id="IPR001624">
    <property type="entry name" value="FliE"/>
</dbReference>
<keyword evidence="6" id="KW-0282">Flagellum</keyword>
<evidence type="ECO:0000256" key="2">
    <source>
        <dbReference type="ARBA" id="ARBA00009272"/>
    </source>
</evidence>
<accession>A0A4P9VJZ6</accession>
<evidence type="ECO:0000256" key="3">
    <source>
        <dbReference type="ARBA" id="ARBA00018024"/>
    </source>
</evidence>
<keyword evidence="6" id="KW-0969">Cilium</keyword>
<dbReference type="GO" id="GO:0005198">
    <property type="term" value="F:structural molecule activity"/>
    <property type="evidence" value="ECO:0007669"/>
    <property type="project" value="UniProtKB-UniRule"/>
</dbReference>
<keyword evidence="4 5" id="KW-0975">Bacterial flagellum</keyword>
<dbReference type="NCBIfam" id="TIGR00205">
    <property type="entry name" value="fliE"/>
    <property type="match status" value="1"/>
</dbReference>
<comment type="similarity">
    <text evidence="2 5">Belongs to the FliE family.</text>
</comment>
<dbReference type="Proteomes" id="UP000257039">
    <property type="component" value="Unassembled WGS sequence"/>
</dbReference>
<keyword evidence="6" id="KW-0966">Cell projection</keyword>
<dbReference type="PRINTS" id="PR01006">
    <property type="entry name" value="FLGHOOKFLIE"/>
</dbReference>
<dbReference type="RefSeq" id="WP_094786879.1">
    <property type="nucleotide sequence ID" value="NZ_JAEVHG010000007.1"/>
</dbReference>
<dbReference type="HAMAP" id="MF_00724">
    <property type="entry name" value="FliE"/>
    <property type="match status" value="1"/>
</dbReference>
<comment type="subcellular location">
    <subcellularLocation>
        <location evidence="1 5">Bacterial flagellum basal body</location>
    </subcellularLocation>
</comment>
<evidence type="ECO:0000256" key="5">
    <source>
        <dbReference type="HAMAP-Rule" id="MF_00724"/>
    </source>
</evidence>
<dbReference type="PANTHER" id="PTHR34653:SF1">
    <property type="entry name" value="FLAGELLAR HOOK-BASAL BODY COMPLEX PROTEIN FLIE"/>
    <property type="match status" value="1"/>
</dbReference>
<evidence type="ECO:0000313" key="7">
    <source>
        <dbReference type="Proteomes" id="UP000257039"/>
    </source>
</evidence>
<dbReference type="EMBL" id="NDXW01000001">
    <property type="protein sequence ID" value="RDH43573.1"/>
    <property type="molecule type" value="Genomic_DNA"/>
</dbReference>
<dbReference type="GO" id="GO:0009425">
    <property type="term" value="C:bacterial-type flagellum basal body"/>
    <property type="evidence" value="ECO:0007669"/>
    <property type="project" value="UniProtKB-SubCell"/>
</dbReference>
<gene>
    <name evidence="5" type="primary">fliE</name>
    <name evidence="6" type="ORF">B9G39_09030</name>
</gene>
<dbReference type="GO" id="GO:0071973">
    <property type="term" value="P:bacterial-type flagellum-dependent cell motility"/>
    <property type="evidence" value="ECO:0007669"/>
    <property type="project" value="InterPro"/>
</dbReference>
<comment type="caution">
    <text evidence="6">The sequence shown here is derived from an EMBL/GenBank/DDBJ whole genome shotgun (WGS) entry which is preliminary data.</text>
</comment>
<dbReference type="PANTHER" id="PTHR34653">
    <property type="match status" value="1"/>
</dbReference>
<dbReference type="AlphaFoldDB" id="A0A4P9VJZ6"/>
<proteinExistence type="inferred from homology"/>
<protein>
    <recommendedName>
        <fullName evidence="3 5">Flagellar hook-basal body complex protein FliE</fullName>
    </recommendedName>
</protein>
<evidence type="ECO:0000256" key="4">
    <source>
        <dbReference type="ARBA" id="ARBA00023143"/>
    </source>
</evidence>
<dbReference type="Pfam" id="PF02049">
    <property type="entry name" value="FliE"/>
    <property type="match status" value="1"/>
</dbReference>
<organism evidence="6 7">
    <name type="scientific">Zooshikella ganghwensis</name>
    <dbReference type="NCBI Taxonomy" id="202772"/>
    <lineage>
        <taxon>Bacteria</taxon>
        <taxon>Pseudomonadati</taxon>
        <taxon>Pseudomonadota</taxon>
        <taxon>Gammaproteobacteria</taxon>
        <taxon>Oceanospirillales</taxon>
        <taxon>Zooshikellaceae</taxon>
        <taxon>Zooshikella</taxon>
    </lineage>
</organism>
<reference evidence="6 7" key="1">
    <citation type="submission" date="2017-04" db="EMBL/GenBank/DDBJ databases">
        <title>Draft genome sequence of Zooshikella ganghwensis VG4 isolated from Red Sea sediments.</title>
        <authorList>
            <person name="Rehman Z."/>
            <person name="Alam I."/>
            <person name="Kamau A."/>
            <person name="Bajic V."/>
            <person name="Leiknes T."/>
        </authorList>
    </citation>
    <scope>NUCLEOTIDE SEQUENCE [LARGE SCALE GENOMIC DNA]</scope>
    <source>
        <strain evidence="6 7">VG4</strain>
    </source>
</reference>
<evidence type="ECO:0000256" key="1">
    <source>
        <dbReference type="ARBA" id="ARBA00004117"/>
    </source>
</evidence>
<evidence type="ECO:0000313" key="6">
    <source>
        <dbReference type="EMBL" id="RDH43573.1"/>
    </source>
</evidence>
<name>A0A4P9VJZ6_9GAMM</name>
<dbReference type="GO" id="GO:0003774">
    <property type="term" value="F:cytoskeletal motor activity"/>
    <property type="evidence" value="ECO:0007669"/>
    <property type="project" value="InterPro"/>
</dbReference>
<sequence>MSDNVTLNRMMLDMRAMQLESQIKPAVEQILPAQHDLNVEQKETPHFATLFKQAIDSVNELRQESSDLKTRYQFSDPEVSLSDVMIAGQKASVAFDAMVEVRNKLVQAYEEIMKMPV</sequence>
<keyword evidence="7" id="KW-1185">Reference proteome</keyword>